<dbReference type="Proteomes" id="UP000190868">
    <property type="component" value="Chromosome"/>
</dbReference>
<evidence type="ECO:0000313" key="2">
    <source>
        <dbReference type="Proteomes" id="UP000190868"/>
    </source>
</evidence>
<dbReference type="GeneID" id="56565952"/>
<evidence type="ECO:0000313" key="1">
    <source>
        <dbReference type="EMBL" id="AQW87140.1"/>
    </source>
</evidence>
<name>A0A1S6U645_9BACT</name>
<dbReference type="KEGG" id="cpin:CPIN18020_0314"/>
<accession>A0A1S6U645</accession>
<dbReference type="RefSeq" id="WP_078422870.1">
    <property type="nucleotide sequence ID" value="NZ_CP017018.1"/>
</dbReference>
<dbReference type="AlphaFoldDB" id="A0A1S6U645"/>
<dbReference type="EMBL" id="CP017258">
    <property type="protein sequence ID" value="AQW87140.1"/>
    <property type="molecule type" value="Genomic_DNA"/>
</dbReference>
<proteinExistence type="predicted"/>
<gene>
    <name evidence="1" type="ORF">CPIN18021_0293</name>
</gene>
<keyword evidence="2" id="KW-1185">Reference proteome</keyword>
<protein>
    <submittedName>
        <fullName evidence="1">Uncharacterized protein</fullName>
    </submittedName>
</protein>
<sequence>MIASEFKKLLSLRGKSGINLPSDELLNELVKEAIVFVATKCVPSELVVKDTTNIRLLRRLSNGFGLRIPDKVDINSTEKHIQIDEVLTYAVMYEVLFLLNKDMGFRQLAMDIINQFNANDGIEVYYD</sequence>
<reference evidence="2" key="1">
    <citation type="submission" date="2016-09" db="EMBL/GenBank/DDBJ databases">
        <title>Comparative genomics of the Campylobacter concisus group.</title>
        <authorList>
            <person name="Miller W.G."/>
            <person name="Yee E."/>
            <person name="Chapman M.H."/>
            <person name="Huynh S."/>
            <person name="Bono J.L."/>
            <person name="On S.L.W."/>
            <person name="StLeger J."/>
            <person name="Foster G."/>
            <person name="Parker C.T."/>
        </authorList>
    </citation>
    <scope>NUCLEOTIDE SEQUENCE [LARGE SCALE GENOMIC DNA]</scope>
    <source>
        <strain evidence="2">RM18021</strain>
    </source>
</reference>
<organism evidence="1 2">
    <name type="scientific">Campylobacter pinnipediorum subsp. caledonicus</name>
    <dbReference type="NCBI Taxonomy" id="1874362"/>
    <lineage>
        <taxon>Bacteria</taxon>
        <taxon>Pseudomonadati</taxon>
        <taxon>Campylobacterota</taxon>
        <taxon>Epsilonproteobacteria</taxon>
        <taxon>Campylobacterales</taxon>
        <taxon>Campylobacteraceae</taxon>
        <taxon>Campylobacter</taxon>
    </lineage>
</organism>